<dbReference type="KEGG" id="cre:CHLRE_12g533400v5"/>
<dbReference type="OMA" id="FLWFIMA"/>
<keyword evidence="1" id="KW-0472">Membrane</keyword>
<keyword evidence="1" id="KW-1133">Transmembrane helix</keyword>
<evidence type="ECO:0000313" key="3">
    <source>
        <dbReference type="EMBL" id="PNW75602.1"/>
    </source>
</evidence>
<keyword evidence="1" id="KW-0812">Transmembrane</keyword>
<name>A0A2K3D4Z0_CHLRE</name>
<dbReference type="FunCoup" id="A0A2K3D4Z0">
    <property type="interactions" value="158"/>
</dbReference>
<reference evidence="3 4" key="1">
    <citation type="journal article" date="2007" name="Science">
        <title>The Chlamydomonas genome reveals the evolution of key animal and plant functions.</title>
        <authorList>
            <person name="Merchant S.S."/>
            <person name="Prochnik S.E."/>
            <person name="Vallon O."/>
            <person name="Harris E.H."/>
            <person name="Karpowicz S.J."/>
            <person name="Witman G.B."/>
            <person name="Terry A."/>
            <person name="Salamov A."/>
            <person name="Fritz-Laylin L.K."/>
            <person name="Marechal-Drouard L."/>
            <person name="Marshall W.F."/>
            <person name="Qu L.H."/>
            <person name="Nelson D.R."/>
            <person name="Sanderfoot A.A."/>
            <person name="Spalding M.H."/>
            <person name="Kapitonov V.V."/>
            <person name="Ren Q."/>
            <person name="Ferris P."/>
            <person name="Lindquist E."/>
            <person name="Shapiro H."/>
            <person name="Lucas S.M."/>
            <person name="Grimwood J."/>
            <person name="Schmutz J."/>
            <person name="Cardol P."/>
            <person name="Cerutti H."/>
            <person name="Chanfreau G."/>
            <person name="Chen C.L."/>
            <person name="Cognat V."/>
            <person name="Croft M.T."/>
            <person name="Dent R."/>
            <person name="Dutcher S."/>
            <person name="Fernandez E."/>
            <person name="Fukuzawa H."/>
            <person name="Gonzalez-Ballester D."/>
            <person name="Gonzalez-Halphen D."/>
            <person name="Hallmann A."/>
            <person name="Hanikenne M."/>
            <person name="Hippler M."/>
            <person name="Inwood W."/>
            <person name="Jabbari K."/>
            <person name="Kalanon M."/>
            <person name="Kuras R."/>
            <person name="Lefebvre P.A."/>
            <person name="Lemaire S.D."/>
            <person name="Lobanov A.V."/>
            <person name="Lohr M."/>
            <person name="Manuell A."/>
            <person name="Meier I."/>
            <person name="Mets L."/>
            <person name="Mittag M."/>
            <person name="Mittelmeier T."/>
            <person name="Moroney J.V."/>
            <person name="Moseley J."/>
            <person name="Napoli C."/>
            <person name="Nedelcu A.M."/>
            <person name="Niyogi K."/>
            <person name="Novoselov S.V."/>
            <person name="Paulsen I.T."/>
            <person name="Pazour G."/>
            <person name="Purton S."/>
            <person name="Ral J.P."/>
            <person name="Riano-Pachon D.M."/>
            <person name="Riekhof W."/>
            <person name="Rymarquis L."/>
            <person name="Schroda M."/>
            <person name="Stern D."/>
            <person name="Umen J."/>
            <person name="Willows R."/>
            <person name="Wilson N."/>
            <person name="Zimmer S.L."/>
            <person name="Allmer J."/>
            <person name="Balk J."/>
            <person name="Bisova K."/>
            <person name="Chen C.J."/>
            <person name="Elias M."/>
            <person name="Gendler K."/>
            <person name="Hauser C."/>
            <person name="Lamb M.R."/>
            <person name="Ledford H."/>
            <person name="Long J.C."/>
            <person name="Minagawa J."/>
            <person name="Page M.D."/>
            <person name="Pan J."/>
            <person name="Pootakham W."/>
            <person name="Roje S."/>
            <person name="Rose A."/>
            <person name="Stahlberg E."/>
            <person name="Terauchi A.M."/>
            <person name="Yang P."/>
            <person name="Ball S."/>
            <person name="Bowler C."/>
            <person name="Dieckmann C.L."/>
            <person name="Gladyshev V.N."/>
            <person name="Green P."/>
            <person name="Jorgensen R."/>
            <person name="Mayfield S."/>
            <person name="Mueller-Roeber B."/>
            <person name="Rajamani S."/>
            <person name="Sayre R.T."/>
            <person name="Brokstein P."/>
            <person name="Dubchak I."/>
            <person name="Goodstein D."/>
            <person name="Hornick L."/>
            <person name="Huang Y.W."/>
            <person name="Jhaveri J."/>
            <person name="Luo Y."/>
            <person name="Martinez D."/>
            <person name="Ngau W.C."/>
            <person name="Otillar B."/>
            <person name="Poliakov A."/>
            <person name="Porter A."/>
            <person name="Szajkowski L."/>
            <person name="Werner G."/>
            <person name="Zhou K."/>
            <person name="Grigoriev I.V."/>
            <person name="Rokhsar D.S."/>
            <person name="Grossman A.R."/>
        </authorList>
    </citation>
    <scope>NUCLEOTIDE SEQUENCE [LARGE SCALE GENOMIC DNA]</scope>
    <source>
        <strain evidence="4">CC-503</strain>
    </source>
</reference>
<dbReference type="EMBL" id="CM008973">
    <property type="protein sequence ID" value="PNW75602.1"/>
    <property type="molecule type" value="Genomic_DNA"/>
</dbReference>
<dbReference type="GeneID" id="66055659"/>
<protein>
    <recommendedName>
        <fullName evidence="2">SAYSvFN domain-containing protein</fullName>
    </recommendedName>
</protein>
<dbReference type="OrthoDB" id="71310at2759"/>
<dbReference type="InterPro" id="IPR019387">
    <property type="entry name" value="SAYSvFN_dom"/>
</dbReference>
<accession>A0A2K3D4Z0</accession>
<dbReference type="Gramene" id="PNW75602">
    <property type="protein sequence ID" value="PNW75602"/>
    <property type="gene ID" value="CHLRE_12g533400v5"/>
</dbReference>
<dbReference type="InParanoid" id="A0A2K3D4Z0"/>
<feature type="domain" description="SAYSvFN" evidence="2">
    <location>
        <begin position="150"/>
        <end position="216"/>
    </location>
</feature>
<dbReference type="InterPro" id="IPR039159">
    <property type="entry name" value="SAYSD1"/>
</dbReference>
<evidence type="ECO:0000313" key="4">
    <source>
        <dbReference type="Proteomes" id="UP000006906"/>
    </source>
</evidence>
<evidence type="ECO:0000259" key="2">
    <source>
        <dbReference type="Pfam" id="PF10260"/>
    </source>
</evidence>
<dbReference type="PANTHER" id="PTHR13527">
    <property type="entry name" value="SAYSVFN DOMAIN-CONTAINING PROTEIN 1"/>
    <property type="match status" value="1"/>
</dbReference>
<proteinExistence type="predicted"/>
<dbReference type="AlphaFoldDB" id="A0A2K3D4Z0"/>
<gene>
    <name evidence="3" type="ORF">CHLRE_12g533400v5</name>
</gene>
<dbReference type="RefSeq" id="XP_042918698.1">
    <property type="nucleotide sequence ID" value="XM_043068603.1"/>
</dbReference>
<keyword evidence="4" id="KW-1185">Reference proteome</keyword>
<dbReference type="Proteomes" id="UP000006906">
    <property type="component" value="Chromosome 12"/>
</dbReference>
<evidence type="ECO:0000256" key="1">
    <source>
        <dbReference type="SAM" id="Phobius"/>
    </source>
</evidence>
<organism evidence="3 4">
    <name type="scientific">Chlamydomonas reinhardtii</name>
    <name type="common">Chlamydomonas smithii</name>
    <dbReference type="NCBI Taxonomy" id="3055"/>
    <lineage>
        <taxon>Eukaryota</taxon>
        <taxon>Viridiplantae</taxon>
        <taxon>Chlorophyta</taxon>
        <taxon>core chlorophytes</taxon>
        <taxon>Chlorophyceae</taxon>
        <taxon>CS clade</taxon>
        <taxon>Chlamydomonadales</taxon>
        <taxon>Chlamydomonadaceae</taxon>
        <taxon>Chlamydomonas</taxon>
    </lineage>
</organism>
<dbReference type="PANTHER" id="PTHR13527:SF0">
    <property type="entry name" value="SAYSVFN DOMAIN-CONTAINING PROTEIN 1"/>
    <property type="match status" value="1"/>
</dbReference>
<dbReference type="Pfam" id="PF10260">
    <property type="entry name" value="SAYSvFN"/>
    <property type="match status" value="1"/>
</dbReference>
<sequence>MSTVSVTLQFIAGPRHVAELPASCKVEQIVTTAEEAFGAITKGGIKVVLRGGALPTDKPGHLVSLQDGDHLLVAPQRKGPSAEVMAAVTRAAAARGGGSGGGADDDDERIELPANAARWEAAVVEWLRSRCPDWVLEWVVLVRPRRFAITLAFLAGCVAASRVGLGPVFLLVGLIASIFLNLGQRRAGEVSAYSIFNRGVRRLPGQLDADEIDRQMRQGQMG</sequence>
<feature type="transmembrane region" description="Helical" evidence="1">
    <location>
        <begin position="151"/>
        <end position="180"/>
    </location>
</feature>